<dbReference type="PANTHER" id="PTHR36118:SF1">
    <property type="entry name" value="ION-TRANSLOCATING OXIDOREDUCTASE COMPLEX SUBUNIT G"/>
    <property type="match status" value="1"/>
</dbReference>
<evidence type="ECO:0000256" key="1">
    <source>
        <dbReference type="ARBA" id="ARBA00022448"/>
    </source>
</evidence>
<evidence type="ECO:0000256" key="2">
    <source>
        <dbReference type="ARBA" id="ARBA00022553"/>
    </source>
</evidence>
<evidence type="ECO:0000256" key="4">
    <source>
        <dbReference type="ARBA" id="ARBA00022643"/>
    </source>
</evidence>
<dbReference type="GO" id="GO:0009055">
    <property type="term" value="F:electron transfer activity"/>
    <property type="evidence" value="ECO:0007669"/>
    <property type="project" value="InterPro"/>
</dbReference>
<keyword evidence="5" id="KW-0249">Electron transport</keyword>
<evidence type="ECO:0000256" key="3">
    <source>
        <dbReference type="ARBA" id="ARBA00022630"/>
    </source>
</evidence>
<feature type="domain" description="FMN-binding" evidence="7">
    <location>
        <begin position="98"/>
        <end position="171"/>
    </location>
</feature>
<dbReference type="InterPro" id="IPR010209">
    <property type="entry name" value="Ion_transpt_RnfG/RsxG"/>
</dbReference>
<feature type="compositionally biased region" description="Polar residues" evidence="6">
    <location>
        <begin position="211"/>
        <end position="224"/>
    </location>
</feature>
<reference evidence="8" key="1">
    <citation type="submission" date="2020-10" db="EMBL/GenBank/DDBJ databases">
        <authorList>
            <person name="Gilroy R."/>
        </authorList>
    </citation>
    <scope>NUCLEOTIDE SEQUENCE</scope>
    <source>
        <strain evidence="8">10532</strain>
    </source>
</reference>
<proteinExistence type="predicted"/>
<organism evidence="8 9">
    <name type="scientific">Candidatus Gallitreponema excrementavium</name>
    <dbReference type="NCBI Taxonomy" id="2840840"/>
    <lineage>
        <taxon>Bacteria</taxon>
        <taxon>Pseudomonadati</taxon>
        <taxon>Spirochaetota</taxon>
        <taxon>Spirochaetia</taxon>
        <taxon>Spirochaetales</taxon>
        <taxon>Candidatus Gallitreponema</taxon>
    </lineage>
</organism>
<reference evidence="8" key="2">
    <citation type="journal article" date="2021" name="PeerJ">
        <title>Extensive microbial diversity within the chicken gut microbiome revealed by metagenomics and culture.</title>
        <authorList>
            <person name="Gilroy R."/>
            <person name="Ravi A."/>
            <person name="Getino M."/>
            <person name="Pursley I."/>
            <person name="Horton D.L."/>
            <person name="Alikhan N.F."/>
            <person name="Baker D."/>
            <person name="Gharbi K."/>
            <person name="Hall N."/>
            <person name="Watson M."/>
            <person name="Adriaenssens E.M."/>
            <person name="Foster-Nyarko E."/>
            <person name="Jarju S."/>
            <person name="Secka A."/>
            <person name="Antonio M."/>
            <person name="Oren A."/>
            <person name="Chaudhuri R.R."/>
            <person name="La Ragione R."/>
            <person name="Hildebrand F."/>
            <person name="Pallen M.J."/>
        </authorList>
    </citation>
    <scope>NUCLEOTIDE SEQUENCE</scope>
    <source>
        <strain evidence="8">10532</strain>
    </source>
</reference>
<dbReference type="PANTHER" id="PTHR36118">
    <property type="entry name" value="ION-TRANSLOCATING OXIDOREDUCTASE COMPLEX SUBUNIT G"/>
    <property type="match status" value="1"/>
</dbReference>
<name>A0A9D9HP20_9SPIR</name>
<dbReference type="GO" id="GO:0022900">
    <property type="term" value="P:electron transport chain"/>
    <property type="evidence" value="ECO:0007669"/>
    <property type="project" value="InterPro"/>
</dbReference>
<comment type="caution">
    <text evidence="8">The sequence shown here is derived from an EMBL/GenBank/DDBJ whole genome shotgun (WGS) entry which is preliminary data.</text>
</comment>
<dbReference type="PROSITE" id="PS51257">
    <property type="entry name" value="PROKAR_LIPOPROTEIN"/>
    <property type="match status" value="1"/>
</dbReference>
<evidence type="ECO:0000313" key="8">
    <source>
        <dbReference type="EMBL" id="MBO8457482.1"/>
    </source>
</evidence>
<evidence type="ECO:0000256" key="6">
    <source>
        <dbReference type="SAM" id="MobiDB-lite"/>
    </source>
</evidence>
<evidence type="ECO:0000259" key="7">
    <source>
        <dbReference type="Pfam" id="PF04205"/>
    </source>
</evidence>
<keyword evidence="4" id="KW-0288">FMN</keyword>
<dbReference type="InterPro" id="IPR007329">
    <property type="entry name" value="FMN-bd"/>
</dbReference>
<sequence length="224" mass="23857">MKNIIKLGLILAAFTTISCTALSVVYIMTKPVIEKHAAEKLAENLRVVYPDAEEFRDITDEFPGSVNGTTFTTVYLAEISGIPEGIVIEAQGPTYDKSTVLTALTKEGIILNMRVTSTSDTVSLGGKAMNPEFYTQFSGMSASSSFTAGKGIVAISGATITTNGIGAIVKDSCNEGMKYLSALKTEESMEILQTEPEEEEIIPAPEETAVSPGQETSIQAEIGR</sequence>
<evidence type="ECO:0000313" key="9">
    <source>
        <dbReference type="Proteomes" id="UP000823638"/>
    </source>
</evidence>
<keyword evidence="1" id="KW-0813">Transport</keyword>
<keyword evidence="2" id="KW-0597">Phosphoprotein</keyword>
<dbReference type="GO" id="GO:0005886">
    <property type="term" value="C:plasma membrane"/>
    <property type="evidence" value="ECO:0007669"/>
    <property type="project" value="InterPro"/>
</dbReference>
<dbReference type="GO" id="GO:0010181">
    <property type="term" value="F:FMN binding"/>
    <property type="evidence" value="ECO:0007669"/>
    <property type="project" value="InterPro"/>
</dbReference>
<dbReference type="Proteomes" id="UP000823638">
    <property type="component" value="Unassembled WGS sequence"/>
</dbReference>
<gene>
    <name evidence="8" type="ORF">IAA81_04550</name>
</gene>
<protein>
    <submittedName>
        <fullName evidence="8">FMN-binding protein</fullName>
    </submittedName>
</protein>
<evidence type="ECO:0000256" key="5">
    <source>
        <dbReference type="ARBA" id="ARBA00022982"/>
    </source>
</evidence>
<dbReference type="EMBL" id="JADIMM010000065">
    <property type="protein sequence ID" value="MBO8457482.1"/>
    <property type="molecule type" value="Genomic_DNA"/>
</dbReference>
<dbReference type="Pfam" id="PF04205">
    <property type="entry name" value="FMN_bind"/>
    <property type="match status" value="1"/>
</dbReference>
<keyword evidence="3" id="KW-0285">Flavoprotein</keyword>
<accession>A0A9D9HP20</accession>
<dbReference type="AlphaFoldDB" id="A0A9D9HP20"/>
<feature type="region of interest" description="Disordered" evidence="6">
    <location>
        <begin position="205"/>
        <end position="224"/>
    </location>
</feature>